<gene>
    <name evidence="2" type="ORF">F5147DRAFT_123870</name>
</gene>
<evidence type="ECO:0000313" key="2">
    <source>
        <dbReference type="EMBL" id="KAG2119888.1"/>
    </source>
</evidence>
<proteinExistence type="predicted"/>
<feature type="region of interest" description="Disordered" evidence="1">
    <location>
        <begin position="243"/>
        <end position="264"/>
    </location>
</feature>
<dbReference type="AlphaFoldDB" id="A0A9P7FJ08"/>
<comment type="caution">
    <text evidence="2">The sequence shown here is derived from an EMBL/GenBank/DDBJ whole genome shotgun (WGS) entry which is preliminary data.</text>
</comment>
<feature type="region of interest" description="Disordered" evidence="1">
    <location>
        <begin position="75"/>
        <end position="109"/>
    </location>
</feature>
<accession>A0A9P7FJ08</accession>
<protein>
    <submittedName>
        <fullName evidence="2">Uncharacterized protein</fullName>
    </submittedName>
</protein>
<organism evidence="2 3">
    <name type="scientific">Suillus discolor</name>
    <dbReference type="NCBI Taxonomy" id="1912936"/>
    <lineage>
        <taxon>Eukaryota</taxon>
        <taxon>Fungi</taxon>
        <taxon>Dikarya</taxon>
        <taxon>Basidiomycota</taxon>
        <taxon>Agaricomycotina</taxon>
        <taxon>Agaricomycetes</taxon>
        <taxon>Agaricomycetidae</taxon>
        <taxon>Boletales</taxon>
        <taxon>Suillineae</taxon>
        <taxon>Suillaceae</taxon>
        <taxon>Suillus</taxon>
    </lineage>
</organism>
<evidence type="ECO:0000313" key="3">
    <source>
        <dbReference type="Proteomes" id="UP000823399"/>
    </source>
</evidence>
<reference evidence="2" key="1">
    <citation type="journal article" date="2020" name="New Phytol.">
        <title>Comparative genomics reveals dynamic genome evolution in host specialist ectomycorrhizal fungi.</title>
        <authorList>
            <person name="Lofgren L.A."/>
            <person name="Nguyen N.H."/>
            <person name="Vilgalys R."/>
            <person name="Ruytinx J."/>
            <person name="Liao H.L."/>
            <person name="Branco S."/>
            <person name="Kuo A."/>
            <person name="LaButti K."/>
            <person name="Lipzen A."/>
            <person name="Andreopoulos W."/>
            <person name="Pangilinan J."/>
            <person name="Riley R."/>
            <person name="Hundley H."/>
            <person name="Na H."/>
            <person name="Barry K."/>
            <person name="Grigoriev I.V."/>
            <person name="Stajich J.E."/>
            <person name="Kennedy P.G."/>
        </authorList>
    </citation>
    <scope>NUCLEOTIDE SEQUENCE</scope>
    <source>
        <strain evidence="2">FC423</strain>
    </source>
</reference>
<dbReference type="RefSeq" id="XP_041299714.1">
    <property type="nucleotide sequence ID" value="XM_041428148.1"/>
</dbReference>
<name>A0A9P7FJ08_9AGAM</name>
<keyword evidence="3" id="KW-1185">Reference proteome</keyword>
<feature type="compositionally biased region" description="Pro residues" evidence="1">
    <location>
        <begin position="252"/>
        <end position="263"/>
    </location>
</feature>
<dbReference type="Proteomes" id="UP000823399">
    <property type="component" value="Unassembled WGS sequence"/>
</dbReference>
<dbReference type="OrthoDB" id="2681072at2759"/>
<dbReference type="GeneID" id="64690407"/>
<evidence type="ECO:0000256" key="1">
    <source>
        <dbReference type="SAM" id="MobiDB-lite"/>
    </source>
</evidence>
<sequence length="407" mass="45512">MHSLGRPVATLLCNCLVVALSTFVVQMGRHQWHCFDSRRAIGALERASTMYHLRILRNCFVVVVVDTMMFQKSNDDQTAPLKHSKSMPHGFSSQGRMREPRADPFKPVYRGKNPLKKSDIVYVEQAPGMLEIYHGKLSQHTYYHGPTRANSDAREGLLAKFPHSPEPTQGLPRSGFRAVSLNSQSIRLQLPVCGSNSSGQQAYPPMSRRMQRHEATVHQASAGVLQIPDDHTRSAGLAERIRAKSSAGRSNIPPPHAPAPLPNPRSIHPVLTRFAQSSRVNIREVPSHIAVPTPAPANPQSRWPDSKYNHILYEQDPNVLRDRINGYPLTPVCSEHCPEHMRSIKFDMYAPRRPNETLQQAIHTALAQGRALDVRAGGRYHRIFDAHDPMGIVPETGTDWAQQGGHR</sequence>
<dbReference type="EMBL" id="JABBWM010000002">
    <property type="protein sequence ID" value="KAG2119888.1"/>
    <property type="molecule type" value="Genomic_DNA"/>
</dbReference>